<keyword evidence="2" id="KW-1185">Reference proteome</keyword>
<organism evidence="1 2">
    <name type="scientific">Vicia faba</name>
    <name type="common">Broad bean</name>
    <name type="synonym">Faba vulgaris</name>
    <dbReference type="NCBI Taxonomy" id="3906"/>
    <lineage>
        <taxon>Eukaryota</taxon>
        <taxon>Viridiplantae</taxon>
        <taxon>Streptophyta</taxon>
        <taxon>Embryophyta</taxon>
        <taxon>Tracheophyta</taxon>
        <taxon>Spermatophyta</taxon>
        <taxon>Magnoliopsida</taxon>
        <taxon>eudicotyledons</taxon>
        <taxon>Gunneridae</taxon>
        <taxon>Pentapetalae</taxon>
        <taxon>rosids</taxon>
        <taxon>fabids</taxon>
        <taxon>Fabales</taxon>
        <taxon>Fabaceae</taxon>
        <taxon>Papilionoideae</taxon>
        <taxon>50 kb inversion clade</taxon>
        <taxon>NPAAA clade</taxon>
        <taxon>Hologalegina</taxon>
        <taxon>IRL clade</taxon>
        <taxon>Fabeae</taxon>
        <taxon>Vicia</taxon>
    </lineage>
</organism>
<dbReference type="Proteomes" id="UP001157006">
    <property type="component" value="Chromosome 4"/>
</dbReference>
<accession>A0AAV1AII5</accession>
<reference evidence="1 2" key="1">
    <citation type="submission" date="2023-01" db="EMBL/GenBank/DDBJ databases">
        <authorList>
            <person name="Kreplak J."/>
        </authorList>
    </citation>
    <scope>NUCLEOTIDE SEQUENCE [LARGE SCALE GENOMIC DNA]</scope>
</reference>
<evidence type="ECO:0000313" key="2">
    <source>
        <dbReference type="Proteomes" id="UP001157006"/>
    </source>
</evidence>
<sequence>MICQYSTNTLRKFYTSILISLPKDIIRQLFSECPSAYINSSLFLLGCGSAPPSSPHVLFDTMLPADRHFLFPACAARHRLLPVASEIFYFSSPKFSLDSSVYQFNSTRQYHNNIKKLYKHGIISHKKTPFDRDNNI</sequence>
<gene>
    <name evidence="1" type="ORF">VFH_IV150840</name>
</gene>
<evidence type="ECO:0000313" key="1">
    <source>
        <dbReference type="EMBL" id="CAI8609799.1"/>
    </source>
</evidence>
<dbReference type="EMBL" id="OX451739">
    <property type="protein sequence ID" value="CAI8609799.1"/>
    <property type="molecule type" value="Genomic_DNA"/>
</dbReference>
<dbReference type="AlphaFoldDB" id="A0AAV1AII5"/>
<proteinExistence type="predicted"/>
<name>A0AAV1AII5_VICFA</name>
<protein>
    <submittedName>
        <fullName evidence="1">Uncharacterized protein</fullName>
    </submittedName>
</protein>